<evidence type="ECO:0000313" key="14">
    <source>
        <dbReference type="EMBL" id="KAF3702513.1"/>
    </source>
</evidence>
<evidence type="ECO:0000256" key="8">
    <source>
        <dbReference type="ARBA" id="ARBA00023170"/>
    </source>
</evidence>
<dbReference type="GO" id="GO:0007204">
    <property type="term" value="P:positive regulation of cytosolic calcium ion concentration"/>
    <property type="evidence" value="ECO:0007669"/>
    <property type="project" value="TreeGrafter"/>
</dbReference>
<keyword evidence="9" id="KW-0325">Glycoprotein</keyword>
<dbReference type="GO" id="GO:0019957">
    <property type="term" value="F:C-C chemokine binding"/>
    <property type="evidence" value="ECO:0007669"/>
    <property type="project" value="TreeGrafter"/>
</dbReference>
<gene>
    <name evidence="14" type="ORF">EXN66_Car018201</name>
</gene>
<feature type="transmembrane region" description="Helical" evidence="12">
    <location>
        <begin position="200"/>
        <end position="221"/>
    </location>
</feature>
<dbReference type="GO" id="GO:0019722">
    <property type="term" value="P:calcium-mediated signaling"/>
    <property type="evidence" value="ECO:0007669"/>
    <property type="project" value="TreeGrafter"/>
</dbReference>
<evidence type="ECO:0000259" key="13">
    <source>
        <dbReference type="PROSITE" id="PS50262"/>
    </source>
</evidence>
<dbReference type="PROSITE" id="PS00237">
    <property type="entry name" value="G_PROTEIN_RECEP_F1_1"/>
    <property type="match status" value="1"/>
</dbReference>
<dbReference type="Proteomes" id="UP000503349">
    <property type="component" value="Chromosome 18"/>
</dbReference>
<sequence>MNASHWLVPTMAPDPEACSNYTEAWLWVSSLQPACLGLISLVGSVGNGLVLYVFCLQRKPCTVADIYLGNLAAADLVMMFCLPFWAVTIAQGFQWNFGEVLCKLINVVISMNYICSVLFLMLVSVDRYLALVKPMSTSRLRRVTWAKRICLGMWCLGFVFSLPTLLLRTVRYEKDPGVDACVLAYPHPAWRVHHNITRNVLGFLFPILVVAYCTHYIVAALNNRGSNGLPGLRTERKATPLVLAVLTSFLFCWTPHHVMKFLDTLDYFQITPGCLWGHVLDISIQLSAYLGYSNSAVNPFLFVLVGKHFRRKAKEVFRKTFNLSSKDLTYLSASNLTVSLTKKEKELPAGNRLMRAKFGGHKPEKIAKRFLECKPTRVNDRSKSVAFSENTNNVSKFIKGPCEVPREHHAEQQARAAWEYLPLSGPPCSSRFTAAPGVTLVSYCSKR</sequence>
<evidence type="ECO:0000256" key="5">
    <source>
        <dbReference type="ARBA" id="ARBA00023040"/>
    </source>
</evidence>
<dbReference type="GO" id="GO:0060326">
    <property type="term" value="P:cell chemotaxis"/>
    <property type="evidence" value="ECO:0007669"/>
    <property type="project" value="TreeGrafter"/>
</dbReference>
<evidence type="ECO:0000256" key="11">
    <source>
        <dbReference type="RuleBase" id="RU000688"/>
    </source>
</evidence>
<feature type="transmembrane region" description="Helical" evidence="12">
    <location>
        <begin position="282"/>
        <end position="305"/>
    </location>
</feature>
<feature type="transmembrane region" description="Helical" evidence="12">
    <location>
        <begin position="149"/>
        <end position="167"/>
    </location>
</feature>
<feature type="domain" description="G-protein coupled receptors family 1 profile" evidence="13">
    <location>
        <begin position="46"/>
        <end position="302"/>
    </location>
</feature>
<accession>A0A6G1QJM4</accession>
<dbReference type="SUPFAM" id="SSF81321">
    <property type="entry name" value="Family A G protein-coupled receptor-like"/>
    <property type="match status" value="1"/>
</dbReference>
<dbReference type="Pfam" id="PF00001">
    <property type="entry name" value="7tm_1"/>
    <property type="match status" value="1"/>
</dbReference>
<evidence type="ECO:0000256" key="7">
    <source>
        <dbReference type="ARBA" id="ARBA00023157"/>
    </source>
</evidence>
<keyword evidence="8 11" id="KW-0675">Receptor</keyword>
<dbReference type="InterPro" id="IPR017452">
    <property type="entry name" value="GPCR_Rhodpsn_7TM"/>
</dbReference>
<evidence type="ECO:0000256" key="6">
    <source>
        <dbReference type="ARBA" id="ARBA00023136"/>
    </source>
</evidence>
<reference evidence="14 15" key="1">
    <citation type="submission" date="2019-02" db="EMBL/GenBank/DDBJ databases">
        <title>Opniocepnalus argus genome.</title>
        <authorList>
            <person name="Zhou C."/>
            <person name="Xiao S."/>
        </authorList>
    </citation>
    <scope>NUCLEOTIDE SEQUENCE [LARGE SCALE GENOMIC DNA]</scope>
    <source>
        <strain evidence="14">OARG1902GOOAL</strain>
        <tissue evidence="14">Muscle</tissue>
    </source>
</reference>
<evidence type="ECO:0000256" key="9">
    <source>
        <dbReference type="ARBA" id="ARBA00023180"/>
    </source>
</evidence>
<evidence type="ECO:0000256" key="1">
    <source>
        <dbReference type="ARBA" id="ARBA00004651"/>
    </source>
</evidence>
<dbReference type="EMBL" id="CM015729">
    <property type="protein sequence ID" value="KAF3702513.1"/>
    <property type="molecule type" value="Genomic_DNA"/>
</dbReference>
<keyword evidence="2" id="KW-1003">Cell membrane</keyword>
<dbReference type="PANTHER" id="PTHR10489">
    <property type="entry name" value="CELL ADHESION MOLECULE"/>
    <property type="match status" value="1"/>
</dbReference>
<dbReference type="GO" id="GO:0004947">
    <property type="term" value="F:bradykinin receptor activity"/>
    <property type="evidence" value="ECO:0007669"/>
    <property type="project" value="InterPro"/>
</dbReference>
<feature type="transmembrane region" description="Helical" evidence="12">
    <location>
        <begin position="241"/>
        <end position="262"/>
    </location>
</feature>
<dbReference type="InterPro" id="IPR000496">
    <property type="entry name" value="Brdyknn_rcpt"/>
</dbReference>
<comment type="subcellular location">
    <subcellularLocation>
        <location evidence="1">Cell membrane</location>
        <topology evidence="1">Multi-pass membrane protein</topology>
    </subcellularLocation>
</comment>
<dbReference type="GO" id="GO:0006955">
    <property type="term" value="P:immune response"/>
    <property type="evidence" value="ECO:0007669"/>
    <property type="project" value="TreeGrafter"/>
</dbReference>
<dbReference type="InterPro" id="IPR050119">
    <property type="entry name" value="CCR1-9-like"/>
</dbReference>
<name>A0A6G1QJM4_CHAAH</name>
<evidence type="ECO:0000256" key="10">
    <source>
        <dbReference type="ARBA" id="ARBA00023224"/>
    </source>
</evidence>
<evidence type="ECO:0000256" key="12">
    <source>
        <dbReference type="SAM" id="Phobius"/>
    </source>
</evidence>
<feature type="transmembrane region" description="Helical" evidence="12">
    <location>
        <begin position="66"/>
        <end position="87"/>
    </location>
</feature>
<evidence type="ECO:0000256" key="4">
    <source>
        <dbReference type="ARBA" id="ARBA00022989"/>
    </source>
</evidence>
<keyword evidence="10 11" id="KW-0807">Transducer</keyword>
<keyword evidence="15" id="KW-1185">Reference proteome</keyword>
<keyword evidence="7" id="KW-1015">Disulfide bond</keyword>
<dbReference type="PRINTS" id="PR00237">
    <property type="entry name" value="GPCRRHODOPSN"/>
</dbReference>
<keyword evidence="6 12" id="KW-0472">Membrane</keyword>
<dbReference type="GO" id="GO:0016493">
    <property type="term" value="F:C-C chemokine receptor activity"/>
    <property type="evidence" value="ECO:0007669"/>
    <property type="project" value="TreeGrafter"/>
</dbReference>
<comment type="similarity">
    <text evidence="11">Belongs to the G-protein coupled receptor 1 family.</text>
</comment>
<organism evidence="14 15">
    <name type="scientific">Channa argus</name>
    <name type="common">Northern snakehead</name>
    <name type="synonym">Ophicephalus argus</name>
    <dbReference type="NCBI Taxonomy" id="215402"/>
    <lineage>
        <taxon>Eukaryota</taxon>
        <taxon>Metazoa</taxon>
        <taxon>Chordata</taxon>
        <taxon>Craniata</taxon>
        <taxon>Vertebrata</taxon>
        <taxon>Euteleostomi</taxon>
        <taxon>Actinopterygii</taxon>
        <taxon>Neopterygii</taxon>
        <taxon>Teleostei</taxon>
        <taxon>Neoteleostei</taxon>
        <taxon>Acanthomorphata</taxon>
        <taxon>Anabantaria</taxon>
        <taxon>Anabantiformes</taxon>
        <taxon>Channoidei</taxon>
        <taxon>Channidae</taxon>
        <taxon>Channa</taxon>
    </lineage>
</organism>
<protein>
    <submittedName>
        <fullName evidence="14">B2 bradykinin receptor</fullName>
    </submittedName>
</protein>
<dbReference type="InterPro" id="IPR000276">
    <property type="entry name" value="GPCR_Rhodpsn"/>
</dbReference>
<feature type="transmembrane region" description="Helical" evidence="12">
    <location>
        <begin position="107"/>
        <end position="129"/>
    </location>
</feature>
<reference evidence="15" key="2">
    <citation type="submission" date="2019-02" db="EMBL/GenBank/DDBJ databases">
        <title>Opniocepnalus argus Var Kimnra genome.</title>
        <authorList>
            <person name="Zhou C."/>
            <person name="Xiao S."/>
        </authorList>
    </citation>
    <scope>NUCLEOTIDE SEQUENCE [LARGE SCALE GENOMIC DNA]</scope>
</reference>
<keyword evidence="4 12" id="KW-1133">Transmembrane helix</keyword>
<dbReference type="PRINTS" id="PR00425">
    <property type="entry name" value="BRADYKININR"/>
</dbReference>
<dbReference type="Gene3D" id="1.20.1070.10">
    <property type="entry name" value="Rhodopsin 7-helix transmembrane proteins"/>
    <property type="match status" value="1"/>
</dbReference>
<dbReference type="AlphaFoldDB" id="A0A6G1QJM4"/>
<evidence type="ECO:0000256" key="3">
    <source>
        <dbReference type="ARBA" id="ARBA00022692"/>
    </source>
</evidence>
<dbReference type="PANTHER" id="PTHR10489:SF957">
    <property type="entry name" value="B2 BRADYKININ RECEPTOR"/>
    <property type="match status" value="1"/>
</dbReference>
<proteinExistence type="inferred from homology"/>
<feature type="transmembrane region" description="Helical" evidence="12">
    <location>
        <begin position="31"/>
        <end position="54"/>
    </location>
</feature>
<evidence type="ECO:0000313" key="15">
    <source>
        <dbReference type="Proteomes" id="UP000503349"/>
    </source>
</evidence>
<evidence type="ECO:0000256" key="2">
    <source>
        <dbReference type="ARBA" id="ARBA00022475"/>
    </source>
</evidence>
<keyword evidence="3 11" id="KW-0812">Transmembrane</keyword>
<dbReference type="PROSITE" id="PS50262">
    <property type="entry name" value="G_PROTEIN_RECEP_F1_2"/>
    <property type="match status" value="1"/>
</dbReference>
<keyword evidence="5 11" id="KW-0297">G-protein coupled receptor</keyword>
<dbReference type="GO" id="GO:0009897">
    <property type="term" value="C:external side of plasma membrane"/>
    <property type="evidence" value="ECO:0007669"/>
    <property type="project" value="TreeGrafter"/>
</dbReference>